<evidence type="ECO:0000313" key="4">
    <source>
        <dbReference type="Proteomes" id="UP000320055"/>
    </source>
</evidence>
<feature type="domain" description="Phytochrome chromophore attachment site" evidence="2">
    <location>
        <begin position="227"/>
        <end position="363"/>
    </location>
</feature>
<dbReference type="OrthoDB" id="419276at2"/>
<name>A0A563W4N5_9CYAN</name>
<dbReference type="AlphaFoldDB" id="A0A563W4N5"/>
<gene>
    <name evidence="3" type="ORF">H1P_840016</name>
</gene>
<dbReference type="Gene3D" id="3.30.450.40">
    <property type="match status" value="5"/>
</dbReference>
<evidence type="ECO:0000259" key="2">
    <source>
        <dbReference type="PROSITE" id="PS50046"/>
    </source>
</evidence>
<dbReference type="SMART" id="SM00065">
    <property type="entry name" value="GAF"/>
    <property type="match status" value="3"/>
</dbReference>
<proteinExistence type="predicted"/>
<accession>A0A563W4N5</accession>
<feature type="domain" description="Phytochrome chromophore attachment site" evidence="2">
    <location>
        <begin position="14"/>
        <end position="132"/>
    </location>
</feature>
<protein>
    <submittedName>
        <fullName evidence="3">GAF domain-containing protein</fullName>
    </submittedName>
</protein>
<dbReference type="EMBL" id="CAACVJ010000692">
    <property type="protein sequence ID" value="VEP18635.1"/>
    <property type="molecule type" value="Genomic_DNA"/>
</dbReference>
<dbReference type="PROSITE" id="PS50046">
    <property type="entry name" value="PHYTOCHROME_2"/>
    <property type="match status" value="4"/>
</dbReference>
<organism evidence="3 4">
    <name type="scientific">Hyella patelloides LEGE 07179</name>
    <dbReference type="NCBI Taxonomy" id="945734"/>
    <lineage>
        <taxon>Bacteria</taxon>
        <taxon>Bacillati</taxon>
        <taxon>Cyanobacteriota</taxon>
        <taxon>Cyanophyceae</taxon>
        <taxon>Pleurocapsales</taxon>
        <taxon>Hyellaceae</taxon>
        <taxon>Hyella</taxon>
    </lineage>
</organism>
<feature type="domain" description="Phytochrome chromophore attachment site" evidence="2">
    <location>
        <begin position="414"/>
        <end position="550"/>
    </location>
</feature>
<dbReference type="RefSeq" id="WP_144868043.1">
    <property type="nucleotide sequence ID" value="NZ_LR213842.1"/>
</dbReference>
<dbReference type="InterPro" id="IPR016132">
    <property type="entry name" value="Phyto_chromo_attachment"/>
</dbReference>
<dbReference type="Pfam" id="PF01590">
    <property type="entry name" value="GAF"/>
    <property type="match status" value="3"/>
</dbReference>
<dbReference type="SUPFAM" id="SSF55781">
    <property type="entry name" value="GAF domain-like"/>
    <property type="match status" value="4"/>
</dbReference>
<reference evidence="3 4" key="1">
    <citation type="submission" date="2019-01" db="EMBL/GenBank/DDBJ databases">
        <authorList>
            <person name="Brito A."/>
        </authorList>
    </citation>
    <scope>NUCLEOTIDE SEQUENCE [LARGE SCALE GENOMIC DNA]</scope>
    <source>
        <strain evidence="3">1</strain>
    </source>
</reference>
<dbReference type="InterPro" id="IPR003018">
    <property type="entry name" value="GAF"/>
</dbReference>
<sequence length="652" mass="74762">MNKAFDRKLTLYRNLKKNLKVAVETTRKTLKCDRVIIYNANTLPQARVLAESVDPKYSSILGQTIKDPFLENDYLEESYGYGLSVTIDDIYLSDKSRSDLKDLEELEIKSFAIAPIFVENKLLAFLVAHQCSKNQPWDLKAVSFLAEKARIAGLTLSKIIKAEKSQNFNSAQQIVEIQKKQNSPTMEKQENNQGNEKLSHKQQPALTENKINRLFTDIKNKIAQKLEQKDILNTTVAEMSRLLKCDRVIVYSLDGANYGVVVAESVAVGWTEVLGKTRDELCFVARYLEEYHNGRVHAWDNTYEEDTLSCCLEELEALEVKAGIVAPIANNGQLLGLLIAHHCSDTRSWQQTEINWITEIANHVGAMLEYTKISDDNHQEEQQQLADTQRQIEEQMIWTKYFTDVIQQIRQSLHTEDILKTSVREVQAILNCDRVLIYSLDRDRYGQIVAESVSPGWTKAEGKLIKDPCFEAKYLEKYCDGRFRAWNNIYESEISNCYLEQLEKLEVKANLVTPIINEGKLFGLLVAQQCSNPRQWQQVEIRWLAQIATQVGFTLDNAQLLADAQRLRQQAEEERMWTEYFTDAVQQIRQSFKTKDVLQSSVREVRRVLNCDRVVVYSLNQDNYGIIAAESVAPGWTKAEGKLIKDPCFEAN</sequence>
<feature type="region of interest" description="Disordered" evidence="1">
    <location>
        <begin position="179"/>
        <end position="203"/>
    </location>
</feature>
<keyword evidence="4" id="KW-1185">Reference proteome</keyword>
<evidence type="ECO:0000256" key="1">
    <source>
        <dbReference type="SAM" id="MobiDB-lite"/>
    </source>
</evidence>
<dbReference type="InterPro" id="IPR029016">
    <property type="entry name" value="GAF-like_dom_sf"/>
</dbReference>
<evidence type="ECO:0000313" key="3">
    <source>
        <dbReference type="EMBL" id="VEP18635.1"/>
    </source>
</evidence>
<dbReference type="Proteomes" id="UP000320055">
    <property type="component" value="Unassembled WGS sequence"/>
</dbReference>
<feature type="domain" description="Phytochrome chromophore attachment site" evidence="2">
    <location>
        <begin position="593"/>
        <end position="632"/>
    </location>
</feature>